<dbReference type="PANTHER" id="PTHR21716">
    <property type="entry name" value="TRANSMEMBRANE PROTEIN"/>
    <property type="match status" value="1"/>
</dbReference>
<comment type="subcellular location">
    <subcellularLocation>
        <location evidence="1">Membrane</location>
        <topology evidence="1">Multi-pass membrane protein</topology>
    </subcellularLocation>
</comment>
<dbReference type="STRING" id="1714264.BTO30_08435"/>
<feature type="transmembrane region" description="Helical" evidence="6">
    <location>
        <begin position="148"/>
        <end position="170"/>
    </location>
</feature>
<keyword evidence="8" id="KW-1185">Reference proteome</keyword>
<proteinExistence type="inferred from homology"/>
<feature type="transmembrane region" description="Helical" evidence="6">
    <location>
        <begin position="262"/>
        <end position="280"/>
    </location>
</feature>
<dbReference type="PANTHER" id="PTHR21716:SF68">
    <property type="entry name" value="TRANSPORT PROTEIN YTVI-RELATED"/>
    <property type="match status" value="1"/>
</dbReference>
<dbReference type="Pfam" id="PF01594">
    <property type="entry name" value="AI-2E_transport"/>
    <property type="match status" value="1"/>
</dbReference>
<feature type="transmembrane region" description="Helical" evidence="6">
    <location>
        <begin position="205"/>
        <end position="225"/>
    </location>
</feature>
<keyword evidence="4 6" id="KW-1133">Transmembrane helix</keyword>
<dbReference type="EMBL" id="MSDU01000015">
    <property type="protein sequence ID" value="OLN22670.1"/>
    <property type="molecule type" value="Genomic_DNA"/>
</dbReference>
<comment type="caution">
    <text evidence="7">The sequence shown here is derived from an EMBL/GenBank/DDBJ whole genome shotgun (WGS) entry which is preliminary data.</text>
</comment>
<protein>
    <recommendedName>
        <fullName evidence="9">Sporulation integral membrane protein YtvI</fullName>
    </recommendedName>
</protein>
<evidence type="ECO:0000256" key="1">
    <source>
        <dbReference type="ARBA" id="ARBA00004141"/>
    </source>
</evidence>
<dbReference type="RefSeq" id="WP_075398290.1">
    <property type="nucleotide sequence ID" value="NZ_MSDU01000015.1"/>
</dbReference>
<dbReference type="GO" id="GO:0016020">
    <property type="term" value="C:membrane"/>
    <property type="evidence" value="ECO:0007669"/>
    <property type="project" value="UniProtKB-SubCell"/>
</dbReference>
<dbReference type="Proteomes" id="UP000185568">
    <property type="component" value="Unassembled WGS sequence"/>
</dbReference>
<dbReference type="InterPro" id="IPR002549">
    <property type="entry name" value="AI-2E-like"/>
</dbReference>
<reference evidence="7 8" key="1">
    <citation type="submission" date="2016-12" db="EMBL/GenBank/DDBJ databases">
        <title>Domibacillus antri genome sequencing.</title>
        <authorList>
            <person name="Verma A."/>
            <person name="Krishnamurthi S."/>
        </authorList>
    </citation>
    <scope>NUCLEOTIDE SEQUENCE [LARGE SCALE GENOMIC DNA]</scope>
    <source>
        <strain evidence="7 8">XD80</strain>
    </source>
</reference>
<keyword evidence="3 6" id="KW-0812">Transmembrane</keyword>
<feature type="transmembrane region" description="Helical" evidence="6">
    <location>
        <begin position="232"/>
        <end position="256"/>
    </location>
</feature>
<evidence type="ECO:0000256" key="4">
    <source>
        <dbReference type="ARBA" id="ARBA00022989"/>
    </source>
</evidence>
<evidence type="ECO:0000256" key="6">
    <source>
        <dbReference type="SAM" id="Phobius"/>
    </source>
</evidence>
<evidence type="ECO:0000313" key="8">
    <source>
        <dbReference type="Proteomes" id="UP000185568"/>
    </source>
</evidence>
<gene>
    <name evidence="7" type="ORF">BTO30_08435</name>
</gene>
<feature type="transmembrane region" description="Helical" evidence="6">
    <location>
        <begin position="292"/>
        <end position="314"/>
    </location>
</feature>
<comment type="similarity">
    <text evidence="2">Belongs to the autoinducer-2 exporter (AI-2E) (TC 2.A.86) family.</text>
</comment>
<evidence type="ECO:0000256" key="2">
    <source>
        <dbReference type="ARBA" id="ARBA00009773"/>
    </source>
</evidence>
<evidence type="ECO:0000313" key="7">
    <source>
        <dbReference type="EMBL" id="OLN22670.1"/>
    </source>
</evidence>
<dbReference type="AlphaFoldDB" id="A0A1Q8Q5P7"/>
<accession>A0A1Q8Q5P7</accession>
<keyword evidence="5 6" id="KW-0472">Membrane</keyword>
<feature type="transmembrane region" description="Helical" evidence="6">
    <location>
        <begin position="6"/>
        <end position="35"/>
    </location>
</feature>
<evidence type="ECO:0000256" key="3">
    <source>
        <dbReference type="ARBA" id="ARBA00022692"/>
    </source>
</evidence>
<feature type="transmembrane region" description="Helical" evidence="6">
    <location>
        <begin position="320"/>
        <end position="339"/>
    </location>
</feature>
<feature type="transmembrane region" description="Helical" evidence="6">
    <location>
        <begin position="56"/>
        <end position="79"/>
    </location>
</feature>
<sequence>MRLWNMLIILTVLAFLFYLFLPVFKPFIIGAFFAITVQKPARFIQKKSCLSENMSIFSALVLAAFLFIAAALVFGFTAARAASHIAYVIPGYTQIILSNIEQIIHTVSDALSEQQKESVVGFIEAMSHSAVNMAGQYAEIGLRSSTNLILGIPGAASEIIVVLLSAFFIARDGNRMIRLIPALYQERLLLAITYFISAVQSFMTAQIILFTITFACASLGFFLLRYPHAAEVAFLAAAADLIPLLGSGLLFIPWMAVSLLTGQYMAAILLCILYAALVLMRQLLEPKLVSGAVGLHPLAILFTAFAGLTFWGAAGMITGPFLLLACQSIYRSGLLRLLFIKR</sequence>
<dbReference type="OrthoDB" id="9774361at2"/>
<evidence type="ECO:0008006" key="9">
    <source>
        <dbReference type="Google" id="ProtNLM"/>
    </source>
</evidence>
<organism evidence="7 8">
    <name type="scientific">Domibacillus antri</name>
    <dbReference type="NCBI Taxonomy" id="1714264"/>
    <lineage>
        <taxon>Bacteria</taxon>
        <taxon>Bacillati</taxon>
        <taxon>Bacillota</taxon>
        <taxon>Bacilli</taxon>
        <taxon>Bacillales</taxon>
        <taxon>Bacillaceae</taxon>
        <taxon>Domibacillus</taxon>
    </lineage>
</organism>
<evidence type="ECO:0000256" key="5">
    <source>
        <dbReference type="ARBA" id="ARBA00023136"/>
    </source>
</evidence>
<name>A0A1Q8Q5P7_9BACI</name>
<dbReference type="GO" id="GO:0055085">
    <property type="term" value="P:transmembrane transport"/>
    <property type="evidence" value="ECO:0007669"/>
    <property type="project" value="TreeGrafter"/>
</dbReference>